<dbReference type="Pfam" id="PF13229">
    <property type="entry name" value="Beta_helix"/>
    <property type="match status" value="1"/>
</dbReference>
<dbReference type="Proteomes" id="UP001304300">
    <property type="component" value="Chromosome"/>
</dbReference>
<dbReference type="RefSeq" id="WP_317835120.1">
    <property type="nucleotide sequence ID" value="NZ_CP136920.1"/>
</dbReference>
<dbReference type="InterPro" id="IPR039448">
    <property type="entry name" value="Beta_helix"/>
</dbReference>
<evidence type="ECO:0000313" key="3">
    <source>
        <dbReference type="EMBL" id="WOO42596.1"/>
    </source>
</evidence>
<dbReference type="KEGG" id="puo:RZN69_05795"/>
<dbReference type="AlphaFoldDB" id="A0AAQ3LBY9"/>
<dbReference type="SUPFAM" id="SSF50370">
    <property type="entry name" value="Ricin B-like lectins"/>
    <property type="match status" value="1"/>
</dbReference>
<feature type="signal peptide" evidence="1">
    <location>
        <begin position="1"/>
        <end position="23"/>
    </location>
</feature>
<dbReference type="InterPro" id="IPR006626">
    <property type="entry name" value="PbH1"/>
</dbReference>
<evidence type="ECO:0000259" key="2">
    <source>
        <dbReference type="Pfam" id="PF13229"/>
    </source>
</evidence>
<protein>
    <submittedName>
        <fullName evidence="3">Right-handed parallel beta-helix repeat-containing protein</fullName>
    </submittedName>
</protein>
<sequence length="477" mass="52379">MIKHLLLAILVSSSLLISSSLFALNGHFRIASQAGLSRYVEKTSNTNWTVVRHYNEQNSRGGSIWKITSLGNGYHKIEMGGKALTGSSTQWADVTVFPYSGWSSQQWEITSIGSGYYKIIGKTGKALTGSGSSNGVITEVATYSGWSSQKWKLSQITDTAITNGNWTWIYYNMNRTWNLELLKSNTLVIDCDFHDFATRAIRVENVSNVTILRTKLRNITSDFPLYIINSTNVTVDDCLLQNNIRPAAAHSAFIRVGGGNNVTIKRNEILNADGNAIFNEDCDSLTIDNNVIRTTGRYPFSISAPFHGIYSRSPDALIQNNTISDCRDGSGISVRTTGRILSNMIYDCRNSGIAYWPNAAPGSSNLLRIEYNEVTQGASYVDQTWSSALCIGIFDSSGSTPVSNYFHNFLIANNDCVVEGVSGSNDAVVATSIYGISLPYGYGNIDVMNNILEDQRSVENHLDNESQMDQVSGNSLL</sequence>
<organism evidence="3 4">
    <name type="scientific">Rubellicoccus peritrichatus</name>
    <dbReference type="NCBI Taxonomy" id="3080537"/>
    <lineage>
        <taxon>Bacteria</taxon>
        <taxon>Pseudomonadati</taxon>
        <taxon>Verrucomicrobiota</taxon>
        <taxon>Opitutia</taxon>
        <taxon>Puniceicoccales</taxon>
        <taxon>Cerasicoccaceae</taxon>
        <taxon>Rubellicoccus</taxon>
    </lineage>
</organism>
<dbReference type="SMART" id="SM00710">
    <property type="entry name" value="PbH1"/>
    <property type="match status" value="5"/>
</dbReference>
<gene>
    <name evidence="3" type="ORF">RZN69_05795</name>
</gene>
<dbReference type="EMBL" id="CP136920">
    <property type="protein sequence ID" value="WOO42596.1"/>
    <property type="molecule type" value="Genomic_DNA"/>
</dbReference>
<keyword evidence="4" id="KW-1185">Reference proteome</keyword>
<keyword evidence="1" id="KW-0732">Signal</keyword>
<proteinExistence type="predicted"/>
<dbReference type="InterPro" id="IPR011050">
    <property type="entry name" value="Pectin_lyase_fold/virulence"/>
</dbReference>
<feature type="domain" description="Right handed beta helix" evidence="2">
    <location>
        <begin position="184"/>
        <end position="298"/>
    </location>
</feature>
<accession>A0AAQ3LBY9</accession>
<feature type="chain" id="PRO_5042891528" evidence="1">
    <location>
        <begin position="24"/>
        <end position="477"/>
    </location>
</feature>
<dbReference type="SUPFAM" id="SSF51126">
    <property type="entry name" value="Pectin lyase-like"/>
    <property type="match status" value="1"/>
</dbReference>
<dbReference type="InterPro" id="IPR035992">
    <property type="entry name" value="Ricin_B-like_lectins"/>
</dbReference>
<name>A0AAQ3LBY9_9BACT</name>
<dbReference type="InterPro" id="IPR012334">
    <property type="entry name" value="Pectin_lyas_fold"/>
</dbReference>
<evidence type="ECO:0000313" key="4">
    <source>
        <dbReference type="Proteomes" id="UP001304300"/>
    </source>
</evidence>
<evidence type="ECO:0000256" key="1">
    <source>
        <dbReference type="SAM" id="SignalP"/>
    </source>
</evidence>
<dbReference type="Gene3D" id="2.80.10.50">
    <property type="match status" value="1"/>
</dbReference>
<reference evidence="3 4" key="1">
    <citation type="submission" date="2023-10" db="EMBL/GenBank/DDBJ databases">
        <title>Rubellicoccus peritrichatus gen. nov., sp. nov., isolated from an algae of coral reef tank.</title>
        <authorList>
            <person name="Luo J."/>
        </authorList>
    </citation>
    <scope>NUCLEOTIDE SEQUENCE [LARGE SCALE GENOMIC DNA]</scope>
    <source>
        <strain evidence="3 4">CR14</strain>
    </source>
</reference>
<dbReference type="Gene3D" id="2.160.20.10">
    <property type="entry name" value="Single-stranded right-handed beta-helix, Pectin lyase-like"/>
    <property type="match status" value="1"/>
</dbReference>